<proteinExistence type="predicted"/>
<keyword evidence="1" id="KW-0812">Transmembrane</keyword>
<sequence>MATSDIPHSTHSSPKPLPKLGLFTMFRLGLFQMGLGIMSLLTLGVLNRIM</sequence>
<dbReference type="Proteomes" id="UP000525432">
    <property type="component" value="Unassembled WGS sequence"/>
</dbReference>
<evidence type="ECO:0000313" key="2">
    <source>
        <dbReference type="EMBL" id="MBC1198371.1"/>
    </source>
</evidence>
<dbReference type="EMBL" id="JACEGC010000442">
    <property type="protein sequence ID" value="MBC1198371.1"/>
    <property type="molecule type" value="Genomic_DNA"/>
</dbReference>
<organism evidence="2 3">
    <name type="scientific">Microcystis aeruginosa BLCC-F158</name>
    <dbReference type="NCBI Taxonomy" id="2755316"/>
    <lineage>
        <taxon>Bacteria</taxon>
        <taxon>Bacillati</taxon>
        <taxon>Cyanobacteriota</taxon>
        <taxon>Cyanophyceae</taxon>
        <taxon>Oscillatoriophycideae</taxon>
        <taxon>Chroococcales</taxon>
        <taxon>Microcystaceae</taxon>
        <taxon>Microcystis</taxon>
    </lineage>
</organism>
<name>A0A841V446_MICAE</name>
<keyword evidence="1" id="KW-0472">Membrane</keyword>
<protein>
    <submittedName>
        <fullName evidence="2">MFS transporter</fullName>
    </submittedName>
</protein>
<dbReference type="PANTHER" id="PTHR23538:SF1">
    <property type="entry name" value="44.5 KD BACTERIOCHLOROPHYLL SYNTHASE SUBUNIT"/>
    <property type="match status" value="1"/>
</dbReference>
<feature type="non-terminal residue" evidence="2">
    <location>
        <position position="50"/>
    </location>
</feature>
<evidence type="ECO:0000313" key="3">
    <source>
        <dbReference type="Proteomes" id="UP000525432"/>
    </source>
</evidence>
<feature type="transmembrane region" description="Helical" evidence="1">
    <location>
        <begin position="20"/>
        <end position="46"/>
    </location>
</feature>
<gene>
    <name evidence="2" type="ORF">H0901_24915</name>
</gene>
<reference evidence="2 3" key="1">
    <citation type="submission" date="2020-07" db="EMBL/GenBank/DDBJ databases">
        <title>Genomes of two Microcystis aeruginosa (Cyanobacteria) strains from Florida (USA) with disparate toxicogenic potential.</title>
        <authorList>
            <person name="Lefler F.W."/>
            <person name="Barbosa M."/>
            <person name="Berthold D.E."/>
            <person name="Laughinghouse H.D. IV."/>
        </authorList>
    </citation>
    <scope>NUCLEOTIDE SEQUENCE [LARGE SCALE GENOMIC DNA]</scope>
    <source>
        <strain evidence="2 3">BLCCF158</strain>
    </source>
</reference>
<dbReference type="InterPro" id="IPR026036">
    <property type="entry name" value="PucC"/>
</dbReference>
<dbReference type="PANTHER" id="PTHR23538">
    <property type="entry name" value="44.5 KD BACTERIOCHLOROPHYLL SYNTHASE SUBUNIT"/>
    <property type="match status" value="1"/>
</dbReference>
<keyword evidence="1" id="KW-1133">Transmembrane helix</keyword>
<accession>A0A841V446</accession>
<comment type="caution">
    <text evidence="2">The sequence shown here is derived from an EMBL/GenBank/DDBJ whole genome shotgun (WGS) entry which is preliminary data.</text>
</comment>
<evidence type="ECO:0000256" key="1">
    <source>
        <dbReference type="SAM" id="Phobius"/>
    </source>
</evidence>
<dbReference type="AlphaFoldDB" id="A0A841V446"/>